<evidence type="ECO:0000313" key="2">
    <source>
        <dbReference type="Proteomes" id="UP000464178"/>
    </source>
</evidence>
<gene>
    <name evidence="1" type="ORF">SOIL9_36110</name>
</gene>
<dbReference type="RefSeq" id="WP_162668716.1">
    <property type="nucleotide sequence ID" value="NZ_LR593886.1"/>
</dbReference>
<dbReference type="EMBL" id="LR593886">
    <property type="protein sequence ID" value="VTR94103.1"/>
    <property type="molecule type" value="Genomic_DNA"/>
</dbReference>
<dbReference type="AlphaFoldDB" id="A0A6P2CZ15"/>
<organism evidence="1 2">
    <name type="scientific">Gemmata massiliana</name>
    <dbReference type="NCBI Taxonomy" id="1210884"/>
    <lineage>
        <taxon>Bacteria</taxon>
        <taxon>Pseudomonadati</taxon>
        <taxon>Planctomycetota</taxon>
        <taxon>Planctomycetia</taxon>
        <taxon>Gemmatales</taxon>
        <taxon>Gemmataceae</taxon>
        <taxon>Gemmata</taxon>
    </lineage>
</organism>
<protein>
    <submittedName>
        <fullName evidence="1">Uncharacterized protein</fullName>
    </submittedName>
</protein>
<keyword evidence="2" id="KW-1185">Reference proteome</keyword>
<proteinExistence type="predicted"/>
<accession>A0A6P2CZ15</accession>
<sequence length="65" mass="7310">MKTLPELVREWGASLDVTRKLIRRTPALQQLGQTFGAVRLYREDEGLKIRTALDARAKKKTASVG</sequence>
<reference evidence="1 2" key="1">
    <citation type="submission" date="2019-05" db="EMBL/GenBank/DDBJ databases">
        <authorList>
            <consortium name="Science for Life Laboratories"/>
        </authorList>
    </citation>
    <scope>NUCLEOTIDE SEQUENCE [LARGE SCALE GENOMIC DNA]</scope>
    <source>
        <strain evidence="1">Soil9</strain>
    </source>
</reference>
<name>A0A6P2CZ15_9BACT</name>
<dbReference type="Proteomes" id="UP000464178">
    <property type="component" value="Chromosome"/>
</dbReference>
<dbReference type="KEGG" id="gms:SOIL9_36110"/>
<evidence type="ECO:0000313" key="1">
    <source>
        <dbReference type="EMBL" id="VTR94103.1"/>
    </source>
</evidence>